<feature type="binding site" evidence="10">
    <location>
        <position position="25"/>
    </location>
    <ligand>
        <name>phosphate</name>
        <dbReference type="ChEBI" id="CHEBI:43474"/>
    </ligand>
</feature>
<evidence type="ECO:0000313" key="14">
    <source>
        <dbReference type="Proteomes" id="UP000036168"/>
    </source>
</evidence>
<dbReference type="EC" id="2.4.2.1" evidence="9"/>
<keyword evidence="15" id="KW-1185">Reference proteome</keyword>
<feature type="binding site" evidence="10">
    <location>
        <position position="188"/>
    </location>
    <ligand>
        <name>a purine D-ribonucleoside</name>
        <dbReference type="ChEBI" id="CHEBI:142355"/>
    </ligand>
</feature>
<sequence length="271" mass="29164">MISNAAQYIKSKAKHEPEVGLILGSGLGVLADEIEDAVRIKYEDIPDFPVSTVEGHAGQLVIGTLKGVPVVAMQGRFHFYEGYQLDKVTFPVRVMKELGIGTLIVTNAAGGVNESFRPGDLMIISDHINYMGTNPLIGPNDSALGVRFPDMSQAYDKELRRMAKQTAEELNIPVQEGVYTAVSGPSYETPAEVRFLRTIGSDAVGMSTVPEVIVARHSGLRVLGISCISNAAAGILDQPLSHDEVMEVTEKVKSDFLRLIKAAVAKIGEIA</sequence>
<evidence type="ECO:0000256" key="2">
    <source>
        <dbReference type="ARBA" id="ARBA00005058"/>
    </source>
</evidence>
<evidence type="ECO:0000256" key="9">
    <source>
        <dbReference type="PIRNR" id="PIRNR000477"/>
    </source>
</evidence>
<reference evidence="12" key="2">
    <citation type="submission" date="2015-10" db="EMBL/GenBank/DDBJ databases">
        <authorList>
            <person name="Gilbert D.G."/>
        </authorList>
    </citation>
    <scope>NUCLEOTIDE SEQUENCE</scope>
    <source>
        <strain evidence="12">GO-13</strain>
    </source>
</reference>
<accession>A0A0J6ENY1</accession>
<dbReference type="GO" id="GO:0005737">
    <property type="term" value="C:cytoplasm"/>
    <property type="evidence" value="ECO:0007669"/>
    <property type="project" value="TreeGrafter"/>
</dbReference>
<dbReference type="PATRIC" id="fig|1664069.3.peg.3300"/>
<dbReference type="CDD" id="cd09009">
    <property type="entry name" value="PNP-EcPNPII_like"/>
    <property type="match status" value="1"/>
</dbReference>
<evidence type="ECO:0000256" key="3">
    <source>
        <dbReference type="ARBA" id="ARBA00006751"/>
    </source>
</evidence>
<dbReference type="PANTHER" id="PTHR11904:SF9">
    <property type="entry name" value="PURINE NUCLEOSIDE PHOSPHORYLASE-RELATED"/>
    <property type="match status" value="1"/>
</dbReference>
<dbReference type="PIRSF" id="PIRSF000477">
    <property type="entry name" value="PurNPase"/>
    <property type="match status" value="1"/>
</dbReference>
<dbReference type="PROSITE" id="PS01240">
    <property type="entry name" value="PNP_MTAP_2"/>
    <property type="match status" value="1"/>
</dbReference>
<comment type="function">
    <text evidence="1">The purine nucleoside phosphorylases catalyze the phosphorolytic breakdown of the N-glycosidic bond in the beta-(deoxy)ribonucleoside molecules, with the formation of the corresponding free purine bases and pentose-1-phosphate. Cleaves guanosine, inosine, 2'-deoxyguanosine and 2'-deoxyinosine.</text>
</comment>
<comment type="pathway">
    <text evidence="2 9">Purine metabolism; purine nucleoside salvage.</text>
</comment>
<feature type="domain" description="Nucleoside phosphorylase" evidence="11">
    <location>
        <begin position="19"/>
        <end position="264"/>
    </location>
</feature>
<dbReference type="InterPro" id="IPR000845">
    <property type="entry name" value="Nucleoside_phosphorylase_d"/>
</dbReference>
<dbReference type="InterPro" id="IPR035994">
    <property type="entry name" value="Nucleoside_phosphorylase_sf"/>
</dbReference>
<dbReference type="Gene3D" id="3.40.50.1580">
    <property type="entry name" value="Nucleoside phosphorylase domain"/>
    <property type="match status" value="1"/>
</dbReference>
<evidence type="ECO:0000256" key="4">
    <source>
        <dbReference type="ARBA" id="ARBA00011233"/>
    </source>
</evidence>
<evidence type="ECO:0000256" key="6">
    <source>
        <dbReference type="ARBA" id="ARBA00022676"/>
    </source>
</evidence>
<evidence type="ECO:0000256" key="8">
    <source>
        <dbReference type="ARBA" id="ARBA00048556"/>
    </source>
</evidence>
<dbReference type="InterPro" id="IPR018099">
    <property type="entry name" value="Purine_phosphorylase-2_CS"/>
</dbReference>
<dbReference type="Pfam" id="PF01048">
    <property type="entry name" value="PNP_UDP_1"/>
    <property type="match status" value="1"/>
</dbReference>
<evidence type="ECO:0000256" key="10">
    <source>
        <dbReference type="PIRSR" id="PIRSR000477-2"/>
    </source>
</evidence>
<dbReference type="NCBIfam" id="TIGR01700">
    <property type="entry name" value="PNPH"/>
    <property type="match status" value="1"/>
</dbReference>
<keyword evidence="6 9" id="KW-0328">Glycosyltransferase</keyword>
<dbReference type="GO" id="GO:0004731">
    <property type="term" value="F:purine-nucleoside phosphorylase activity"/>
    <property type="evidence" value="ECO:0007669"/>
    <property type="project" value="UniProtKB-EC"/>
</dbReference>
<dbReference type="FunFam" id="3.40.50.1580:FF:000010">
    <property type="entry name" value="Purine nucleoside phosphorylase"/>
    <property type="match status" value="1"/>
</dbReference>
<dbReference type="RefSeq" id="WP_048352950.1">
    <property type="nucleotide sequence ID" value="NZ_CP023481.1"/>
</dbReference>
<evidence type="ECO:0000313" key="15">
    <source>
        <dbReference type="Proteomes" id="UP001341297"/>
    </source>
</evidence>
<keyword evidence="7 9" id="KW-0808">Transferase</keyword>
<feature type="binding site" evidence="10">
    <location>
        <position position="108"/>
    </location>
    <ligand>
        <name>phosphate</name>
        <dbReference type="ChEBI" id="CHEBI:43474"/>
    </ligand>
</feature>
<protein>
    <recommendedName>
        <fullName evidence="9">Purine nucleoside phosphorylase</fullName>
        <ecNumber evidence="9">2.4.2.1</ecNumber>
    </recommendedName>
    <alternativeName>
        <fullName evidence="9">Inosine-guanosine phosphorylase</fullName>
    </alternativeName>
</protein>
<dbReference type="AlphaFoldDB" id="A0A0J6ENY1"/>
<dbReference type="UniPathway" id="UPA00606"/>
<dbReference type="NCBIfam" id="TIGR01697">
    <property type="entry name" value="PNPH-PUNA-XAPA"/>
    <property type="match status" value="1"/>
</dbReference>
<keyword evidence="5" id="KW-0597">Phosphoprotein</keyword>
<organism evidence="12 14">
    <name type="scientific">Bacillus glycinifermentans</name>
    <dbReference type="NCBI Taxonomy" id="1664069"/>
    <lineage>
        <taxon>Bacteria</taxon>
        <taxon>Bacillati</taxon>
        <taxon>Bacillota</taxon>
        <taxon>Bacilli</taxon>
        <taxon>Bacillales</taxon>
        <taxon>Bacillaceae</taxon>
        <taxon>Bacillus</taxon>
    </lineage>
</organism>
<reference evidence="13 15" key="3">
    <citation type="submission" date="2023-03" db="EMBL/GenBank/DDBJ databases">
        <title>Agriculturally important microbes genome sequencing.</title>
        <authorList>
            <person name="Dunlap C."/>
        </authorList>
    </citation>
    <scope>NUCLEOTIDE SEQUENCE [LARGE SCALE GENOMIC DNA]</scope>
    <source>
        <strain evidence="13 15">CBP-3203</strain>
    </source>
</reference>
<gene>
    <name evidence="12" type="ORF">AB447_210695</name>
    <name evidence="13" type="ORF">P8828_07845</name>
</gene>
<dbReference type="InterPro" id="IPR011270">
    <property type="entry name" value="Pur_Nuc_Pase_Ino/Guo-sp"/>
</dbReference>
<dbReference type="Proteomes" id="UP000036168">
    <property type="component" value="Unassembled WGS sequence"/>
</dbReference>
<feature type="binding site" evidence="10">
    <location>
        <position position="230"/>
    </location>
    <ligand>
        <name>a purine D-ribonucleoside</name>
        <dbReference type="ChEBI" id="CHEBI:142355"/>
    </ligand>
</feature>
<dbReference type="NCBIfam" id="NF006054">
    <property type="entry name" value="PRK08202.1"/>
    <property type="match status" value="1"/>
</dbReference>
<evidence type="ECO:0000256" key="1">
    <source>
        <dbReference type="ARBA" id="ARBA00002678"/>
    </source>
</evidence>
<dbReference type="EMBL" id="JARRTL010000008">
    <property type="protein sequence ID" value="MEC0484764.1"/>
    <property type="molecule type" value="Genomic_DNA"/>
</dbReference>
<dbReference type="STRING" id="1664069.BGLY_2764"/>
<comment type="subunit">
    <text evidence="4">Homotrimer.</text>
</comment>
<comment type="catalytic activity">
    <reaction evidence="8 9">
        <text>a purine 2'-deoxy-D-ribonucleoside + phosphate = a purine nucleobase + 2-deoxy-alpha-D-ribose 1-phosphate</text>
        <dbReference type="Rhea" id="RHEA:36431"/>
        <dbReference type="ChEBI" id="CHEBI:26386"/>
        <dbReference type="ChEBI" id="CHEBI:43474"/>
        <dbReference type="ChEBI" id="CHEBI:57259"/>
        <dbReference type="ChEBI" id="CHEBI:142361"/>
        <dbReference type="EC" id="2.4.2.1"/>
    </reaction>
</comment>
<dbReference type="SUPFAM" id="SSF53167">
    <property type="entry name" value="Purine and uridine phosphorylases"/>
    <property type="match status" value="1"/>
</dbReference>
<dbReference type="PANTHER" id="PTHR11904">
    <property type="entry name" value="METHYLTHIOADENOSINE/PURINE NUCLEOSIDE PHOSPHORYLASE"/>
    <property type="match status" value="1"/>
</dbReference>
<name>A0A0J6ENY1_9BACI</name>
<dbReference type="EMBL" id="LECW02000004">
    <property type="protein sequence ID" value="KRT95408.1"/>
    <property type="molecule type" value="Genomic_DNA"/>
</dbReference>
<evidence type="ECO:0000313" key="13">
    <source>
        <dbReference type="EMBL" id="MEC0484764.1"/>
    </source>
</evidence>
<feature type="binding site" evidence="10">
    <location>
        <begin position="76"/>
        <end position="78"/>
    </location>
    <ligand>
        <name>phosphate</name>
        <dbReference type="ChEBI" id="CHEBI:43474"/>
    </ligand>
</feature>
<proteinExistence type="inferred from homology"/>
<dbReference type="GO" id="GO:0009116">
    <property type="term" value="P:nucleoside metabolic process"/>
    <property type="evidence" value="ECO:0007669"/>
    <property type="project" value="InterPro"/>
</dbReference>
<evidence type="ECO:0000256" key="7">
    <source>
        <dbReference type="ARBA" id="ARBA00022679"/>
    </source>
</evidence>
<comment type="similarity">
    <text evidence="3 9">Belongs to the PNP/MTAP phosphorylase family.</text>
</comment>
<dbReference type="OrthoDB" id="1523230at2"/>
<dbReference type="InterPro" id="IPR011268">
    <property type="entry name" value="Purine_phosphorylase"/>
</dbReference>
<accession>A0A0J6ELW0</accession>
<feature type="binding site" evidence="10">
    <location>
        <position position="207"/>
    </location>
    <ligand>
        <name>phosphate</name>
        <dbReference type="ChEBI" id="CHEBI:43474"/>
    </ligand>
</feature>
<evidence type="ECO:0000259" key="11">
    <source>
        <dbReference type="Pfam" id="PF01048"/>
    </source>
</evidence>
<evidence type="ECO:0000256" key="5">
    <source>
        <dbReference type="ARBA" id="ARBA00022553"/>
    </source>
</evidence>
<comment type="caution">
    <text evidence="12">The sequence shown here is derived from an EMBL/GenBank/DDBJ whole genome shotgun (WGS) entry which is preliminary data.</text>
</comment>
<evidence type="ECO:0000313" key="12">
    <source>
        <dbReference type="EMBL" id="KRT95408.1"/>
    </source>
</evidence>
<reference evidence="12 14" key="1">
    <citation type="journal article" date="2015" name="Int. J. Syst. Evol. Microbiol.">
        <title>Bacillus glycinifermentans sp. nov., isolated from fermented soybean paste.</title>
        <authorList>
            <person name="Kim S.J."/>
            <person name="Dunlap C.A."/>
            <person name="Kwon S.W."/>
            <person name="Rooney A.P."/>
        </authorList>
    </citation>
    <scope>NUCLEOTIDE SEQUENCE [LARGE SCALE GENOMIC DNA]</scope>
    <source>
        <strain evidence="12 14">GO-13</strain>
    </source>
</reference>
<dbReference type="Proteomes" id="UP001341297">
    <property type="component" value="Unassembled WGS sequence"/>
</dbReference>
<feature type="binding site" evidence="10">
    <location>
        <position position="56"/>
    </location>
    <ligand>
        <name>phosphate</name>
        <dbReference type="ChEBI" id="CHEBI:43474"/>
    </ligand>
</feature>